<dbReference type="Proteomes" id="UP000294480">
    <property type="component" value="Unassembled WGS sequence"/>
</dbReference>
<gene>
    <name evidence="2" type="ORF">DFR44_101185</name>
</gene>
<reference evidence="2 3" key="1">
    <citation type="submission" date="2019-03" db="EMBL/GenBank/DDBJ databases">
        <title>Genomic Encyclopedia of Type Strains, Phase IV (KMG-IV): sequencing the most valuable type-strain genomes for metagenomic binning, comparative biology and taxonomic classification.</title>
        <authorList>
            <person name="Goeker M."/>
        </authorList>
    </citation>
    <scope>NUCLEOTIDE SEQUENCE [LARGE SCALE GENOMIC DNA]</scope>
    <source>
        <strain evidence="2 3">DSM 102852</strain>
    </source>
</reference>
<protein>
    <submittedName>
        <fullName evidence="2">Cbb3-type cytochrome oxidase component FixQ</fullName>
    </submittedName>
</protein>
<evidence type="ECO:0000313" key="2">
    <source>
        <dbReference type="EMBL" id="TDR33132.1"/>
    </source>
</evidence>
<keyword evidence="1" id="KW-1133">Transmembrane helix</keyword>
<organism evidence="2 3">
    <name type="scientific">Hydromonas duriensis</name>
    <dbReference type="NCBI Taxonomy" id="1527608"/>
    <lineage>
        <taxon>Bacteria</taxon>
        <taxon>Pseudomonadati</taxon>
        <taxon>Pseudomonadota</taxon>
        <taxon>Betaproteobacteria</taxon>
        <taxon>Burkholderiales</taxon>
        <taxon>Burkholderiaceae</taxon>
        <taxon>Hydromonas</taxon>
    </lineage>
</organism>
<comment type="caution">
    <text evidence="2">The sequence shown here is derived from an EMBL/GenBank/DDBJ whole genome shotgun (WGS) entry which is preliminary data.</text>
</comment>
<dbReference type="RefSeq" id="WP_133618812.1">
    <property type="nucleotide sequence ID" value="NZ_SNZE01000001.1"/>
</dbReference>
<dbReference type="AlphaFoldDB" id="A0A4R6YBV3"/>
<keyword evidence="1" id="KW-0472">Membrane</keyword>
<dbReference type="OrthoDB" id="8604580at2"/>
<sequence length="62" mass="6954">MGDLDGSTIAHIIYTVVSFVCFVAWIVWFLGKDNRAKYQKLAADFLNDDDTTPNPMDGLSKK</sequence>
<accession>A0A4R6YBV3</accession>
<evidence type="ECO:0000313" key="3">
    <source>
        <dbReference type="Proteomes" id="UP000294480"/>
    </source>
</evidence>
<keyword evidence="3" id="KW-1185">Reference proteome</keyword>
<name>A0A4R6YBV3_9BURK</name>
<proteinExistence type="predicted"/>
<evidence type="ECO:0000256" key="1">
    <source>
        <dbReference type="SAM" id="Phobius"/>
    </source>
</evidence>
<keyword evidence="1" id="KW-0812">Transmembrane</keyword>
<dbReference type="EMBL" id="SNZE01000001">
    <property type="protein sequence ID" value="TDR33132.1"/>
    <property type="molecule type" value="Genomic_DNA"/>
</dbReference>
<feature type="transmembrane region" description="Helical" evidence="1">
    <location>
        <begin position="12"/>
        <end position="31"/>
    </location>
</feature>